<gene>
    <name evidence="1" type="ORF">LEP1GSC063_0513</name>
</gene>
<evidence type="ECO:0000313" key="2">
    <source>
        <dbReference type="Proteomes" id="UP000012106"/>
    </source>
</evidence>
<dbReference type="Proteomes" id="UP000012106">
    <property type="component" value="Unassembled WGS sequence"/>
</dbReference>
<dbReference type="AlphaFoldDB" id="M6JUG1"/>
<sequence>MNLSAHKSFHFSVRKYLPVLSLDPYSTNVFFYRKRSIGKKSALRSKIHPKS</sequence>
<reference evidence="1 2" key="1">
    <citation type="submission" date="2013-01" db="EMBL/GenBank/DDBJ databases">
        <authorList>
            <person name="Harkins D.M."/>
            <person name="Durkin A.S."/>
            <person name="Brinkac L.M."/>
            <person name="Haft D.H."/>
            <person name="Selengut J.D."/>
            <person name="Sanka R."/>
            <person name="DePew J."/>
            <person name="Purushe J."/>
            <person name="Hartskeerl R.A."/>
            <person name="Ahmed A."/>
            <person name="van der Linden H."/>
            <person name="Goris M.G.A."/>
            <person name="Vinetz J.M."/>
            <person name="Sutton G.G."/>
            <person name="Nierman W.C."/>
            <person name="Fouts D.E."/>
        </authorList>
    </citation>
    <scope>NUCLEOTIDE SEQUENCE [LARGE SCALE GENOMIC DNA]</scope>
    <source>
        <strain evidence="1 2">MAVJ 401</strain>
    </source>
</reference>
<comment type="caution">
    <text evidence="1">The sequence shown here is derived from an EMBL/GenBank/DDBJ whole genome shotgun (WGS) entry which is preliminary data.</text>
</comment>
<organism evidence="1 2">
    <name type="scientific">Leptospira santarosai serovar Arenal str. MAVJ 401</name>
    <dbReference type="NCBI Taxonomy" id="1049976"/>
    <lineage>
        <taxon>Bacteria</taxon>
        <taxon>Pseudomonadati</taxon>
        <taxon>Spirochaetota</taxon>
        <taxon>Spirochaetia</taxon>
        <taxon>Leptospirales</taxon>
        <taxon>Leptospiraceae</taxon>
        <taxon>Leptospira</taxon>
    </lineage>
</organism>
<protein>
    <submittedName>
        <fullName evidence="1">Uncharacterized protein</fullName>
    </submittedName>
</protein>
<dbReference type="EMBL" id="AHMU02000009">
    <property type="protein sequence ID" value="EMN23260.1"/>
    <property type="molecule type" value="Genomic_DNA"/>
</dbReference>
<evidence type="ECO:0000313" key="1">
    <source>
        <dbReference type="EMBL" id="EMN23260.1"/>
    </source>
</evidence>
<accession>M6JUG1</accession>
<name>M6JUG1_9LEPT</name>
<proteinExistence type="predicted"/>